<feature type="region of interest" description="Disordered" evidence="1">
    <location>
        <begin position="1"/>
        <end position="30"/>
    </location>
</feature>
<dbReference type="RefSeq" id="XP_003080926.2">
    <property type="nucleotide sequence ID" value="XM_003080878.2"/>
</dbReference>
<proteinExistence type="predicted"/>
<evidence type="ECO:0000313" key="2">
    <source>
        <dbReference type="EMBL" id="CEG01588.1"/>
    </source>
</evidence>
<dbReference type="InParanoid" id="A0A090M8V0"/>
<evidence type="ECO:0000256" key="1">
    <source>
        <dbReference type="SAM" id="MobiDB-lite"/>
    </source>
</evidence>
<keyword evidence="3" id="KW-1185">Reference proteome</keyword>
<feature type="compositionally biased region" description="Basic and acidic residues" evidence="1">
    <location>
        <begin position="82"/>
        <end position="106"/>
    </location>
</feature>
<gene>
    <name evidence="2" type="ORF">OT_ostta08g03640</name>
</gene>
<dbReference type="KEGG" id="ota:OT_ostta08g03640"/>
<dbReference type="GeneID" id="9831502"/>
<dbReference type="EMBL" id="CAID01000008">
    <property type="protein sequence ID" value="CEG01588.1"/>
    <property type="molecule type" value="Genomic_DNA"/>
</dbReference>
<reference evidence="2 3" key="2">
    <citation type="journal article" date="2014" name="BMC Genomics">
        <title>An improved genome of the model marine alga Ostreococcus tauri unfolds by assessing Illumina de novo assemblies.</title>
        <authorList>
            <person name="Blanc-Mathieu R."/>
            <person name="Verhelst B."/>
            <person name="Derelle E."/>
            <person name="Rombauts S."/>
            <person name="Bouget F.Y."/>
            <person name="Carre I."/>
            <person name="Chateau A."/>
            <person name="Eyre-Walker A."/>
            <person name="Grimsley N."/>
            <person name="Moreau H."/>
            <person name="Piegu B."/>
            <person name="Rivals E."/>
            <person name="Schackwitz W."/>
            <person name="Van de Peer Y."/>
            <person name="Piganeau G."/>
        </authorList>
    </citation>
    <scope>NUCLEOTIDE SEQUENCE [LARGE SCALE GENOMIC DNA]</scope>
    <source>
        <strain evidence="3">OTTH 0595 / CCAP 157/2 / RCC745</strain>
    </source>
</reference>
<protein>
    <submittedName>
        <fullName evidence="2">Unnamed product</fullName>
    </submittedName>
</protein>
<accession>A0A090M8V0</accession>
<dbReference type="AlphaFoldDB" id="A0A090M8V0"/>
<reference evidence="3" key="1">
    <citation type="journal article" date="2006" name="Proc. Natl. Acad. Sci. U.S.A.">
        <title>Genome analysis of the smallest free-living eukaryote Ostreococcus tauri unveils many unique features.</title>
        <authorList>
            <person name="Derelle E."/>
            <person name="Ferraz C."/>
            <person name="Rombauts S."/>
            <person name="Rouze P."/>
            <person name="Worden A.Z."/>
            <person name="Robbens S."/>
            <person name="Partensky F."/>
            <person name="Degroeve S."/>
            <person name="Echeynie S."/>
            <person name="Cooke R."/>
            <person name="Saeys Y."/>
            <person name="Wuyts J."/>
            <person name="Jabbari K."/>
            <person name="Bowler C."/>
            <person name="Panaud O."/>
            <person name="Piegu B."/>
            <person name="Ball S.G."/>
            <person name="Ral J.-P."/>
            <person name="Bouget F.-Y."/>
            <person name="Piganeau G."/>
            <person name="De Baets B."/>
            <person name="Picard A."/>
            <person name="Delseny M."/>
            <person name="Demaille J."/>
            <person name="Van de Peer Y."/>
            <person name="Moreau H."/>
        </authorList>
    </citation>
    <scope>NUCLEOTIDE SEQUENCE [LARGE SCALE GENOMIC DNA]</scope>
    <source>
        <strain evidence="3">OTTH 0595 / CCAP 157/2 / RCC745</strain>
    </source>
</reference>
<feature type="region of interest" description="Disordered" evidence="1">
    <location>
        <begin position="82"/>
        <end position="113"/>
    </location>
</feature>
<organism evidence="2 3">
    <name type="scientific">Ostreococcus tauri</name>
    <name type="common">Marine green alga</name>
    <dbReference type="NCBI Taxonomy" id="70448"/>
    <lineage>
        <taxon>Eukaryota</taxon>
        <taxon>Viridiplantae</taxon>
        <taxon>Chlorophyta</taxon>
        <taxon>Mamiellophyceae</taxon>
        <taxon>Mamiellales</taxon>
        <taxon>Bathycoccaceae</taxon>
        <taxon>Ostreococcus</taxon>
    </lineage>
</organism>
<comment type="caution">
    <text evidence="2">The sequence shown here is derived from an EMBL/GenBank/DDBJ whole genome shotgun (WGS) entry which is preliminary data.</text>
</comment>
<dbReference type="OrthoDB" id="45963at2759"/>
<evidence type="ECO:0000313" key="3">
    <source>
        <dbReference type="Proteomes" id="UP000009170"/>
    </source>
</evidence>
<sequence>MATTRETDASTTLADERAAPTPHDGFESSDDDAYVVKKVDFASMSASEKRVQRWKDCFWELEATLARWFGVDASRYEFEQNLKEEENERAERETASLNARSDRAQSDAEGGGA</sequence>
<dbReference type="Proteomes" id="UP000009170">
    <property type="component" value="Unassembled WGS sequence"/>
</dbReference>
<feature type="compositionally biased region" description="Basic and acidic residues" evidence="1">
    <location>
        <begin position="1"/>
        <end position="18"/>
    </location>
</feature>
<name>A0A090M8V0_OSTTA</name>